<organism evidence="2 3">
    <name type="scientific">Phaeoacremonium minimum (strain UCR-PA7)</name>
    <name type="common">Esca disease fungus</name>
    <name type="synonym">Togninia minima</name>
    <dbReference type="NCBI Taxonomy" id="1286976"/>
    <lineage>
        <taxon>Eukaryota</taxon>
        <taxon>Fungi</taxon>
        <taxon>Dikarya</taxon>
        <taxon>Ascomycota</taxon>
        <taxon>Pezizomycotina</taxon>
        <taxon>Sordariomycetes</taxon>
        <taxon>Sordariomycetidae</taxon>
        <taxon>Togniniales</taxon>
        <taxon>Togniniaceae</taxon>
        <taxon>Phaeoacremonium</taxon>
    </lineage>
</organism>
<dbReference type="EMBL" id="KB933201">
    <property type="protein sequence ID" value="EON98752.1"/>
    <property type="molecule type" value="Genomic_DNA"/>
</dbReference>
<keyword evidence="1" id="KW-1133">Transmembrane helix</keyword>
<dbReference type="OrthoDB" id="5279542at2759"/>
<dbReference type="AlphaFoldDB" id="R8BHL0"/>
<dbReference type="RefSeq" id="XP_007916477.1">
    <property type="nucleotide sequence ID" value="XM_007918286.1"/>
</dbReference>
<dbReference type="HOGENOM" id="CLU_1556364_0_0_1"/>
<protein>
    <submittedName>
        <fullName evidence="2">Uncharacterized protein</fullName>
    </submittedName>
</protein>
<accession>R8BHL0</accession>
<keyword evidence="3" id="KW-1185">Reference proteome</keyword>
<name>R8BHL0_PHAM7</name>
<dbReference type="KEGG" id="tmn:UCRPA7_5742"/>
<gene>
    <name evidence="2" type="ORF">UCRPA7_5742</name>
</gene>
<dbReference type="Proteomes" id="UP000014074">
    <property type="component" value="Unassembled WGS sequence"/>
</dbReference>
<evidence type="ECO:0000313" key="2">
    <source>
        <dbReference type="EMBL" id="EON98752.1"/>
    </source>
</evidence>
<feature type="transmembrane region" description="Helical" evidence="1">
    <location>
        <begin position="123"/>
        <end position="151"/>
    </location>
</feature>
<feature type="transmembrane region" description="Helical" evidence="1">
    <location>
        <begin position="87"/>
        <end position="111"/>
    </location>
</feature>
<evidence type="ECO:0000313" key="3">
    <source>
        <dbReference type="Proteomes" id="UP000014074"/>
    </source>
</evidence>
<keyword evidence="1" id="KW-0812">Transmembrane</keyword>
<dbReference type="eggNOG" id="ENOG502RR6T">
    <property type="taxonomic scope" value="Eukaryota"/>
</dbReference>
<proteinExistence type="predicted"/>
<reference evidence="3" key="1">
    <citation type="journal article" date="2013" name="Genome Announc.">
        <title>Draft genome sequence of the ascomycete Phaeoacremonium aleophilum strain UCR-PA7, a causal agent of the esca disease complex in grapevines.</title>
        <authorList>
            <person name="Blanco-Ulate B."/>
            <person name="Rolshausen P."/>
            <person name="Cantu D."/>
        </authorList>
    </citation>
    <scope>NUCLEOTIDE SEQUENCE [LARGE SCALE GENOMIC DNA]</scope>
    <source>
        <strain evidence="3">UCR-PA7</strain>
    </source>
</reference>
<feature type="transmembrane region" description="Helical" evidence="1">
    <location>
        <begin position="53"/>
        <end position="75"/>
    </location>
</feature>
<evidence type="ECO:0000256" key="1">
    <source>
        <dbReference type="SAM" id="Phobius"/>
    </source>
</evidence>
<dbReference type="GeneID" id="19326327"/>
<sequence length="172" mass="18612">MPRTLRRASAGRLQDIALEELTVGQPKPVYHQDSIPRGADVRPLKDGWWIAKIVIRSFSLVFATALVILELVLLTDGGFYWGNTNTEFLACIIPCAAIILWDSSEFITLCCRRGFGITSKAHIGIDITLCLGAACGVALVSLGLTDIGYYIGTDYSTSPSTSAEIAMLAILM</sequence>
<keyword evidence="1" id="KW-0472">Membrane</keyword>